<dbReference type="EMBL" id="VDEP01000315">
    <property type="protein sequence ID" value="KAA1104903.1"/>
    <property type="molecule type" value="Genomic_DNA"/>
</dbReference>
<feature type="signal peptide" evidence="1">
    <location>
        <begin position="1"/>
        <end position="23"/>
    </location>
</feature>
<comment type="caution">
    <text evidence="3">The sequence shown here is derived from an EMBL/GenBank/DDBJ whole genome shotgun (WGS) entry which is preliminary data.</text>
</comment>
<organism evidence="3 5">
    <name type="scientific">Puccinia graminis f. sp. tritici</name>
    <dbReference type="NCBI Taxonomy" id="56615"/>
    <lineage>
        <taxon>Eukaryota</taxon>
        <taxon>Fungi</taxon>
        <taxon>Dikarya</taxon>
        <taxon>Basidiomycota</taxon>
        <taxon>Pucciniomycotina</taxon>
        <taxon>Pucciniomycetes</taxon>
        <taxon>Pucciniales</taxon>
        <taxon>Pucciniaceae</taxon>
        <taxon>Puccinia</taxon>
    </lineage>
</organism>
<dbReference type="Proteomes" id="UP000325313">
    <property type="component" value="Unassembled WGS sequence"/>
</dbReference>
<dbReference type="AlphaFoldDB" id="A0A5B0PVD8"/>
<gene>
    <name evidence="2" type="ORF">PGT21_006244</name>
    <name evidence="3" type="ORF">PGTUg99_008754</name>
</gene>
<evidence type="ECO:0000313" key="5">
    <source>
        <dbReference type="Proteomes" id="UP000325313"/>
    </source>
</evidence>
<protein>
    <submittedName>
        <fullName evidence="3">Uncharacterized protein</fullName>
    </submittedName>
</protein>
<name>A0A5B0PVD8_PUCGR</name>
<dbReference type="Proteomes" id="UP000324748">
    <property type="component" value="Unassembled WGS sequence"/>
</dbReference>
<keyword evidence="1" id="KW-0732">Signal</keyword>
<proteinExistence type="predicted"/>
<feature type="chain" id="PRO_5036137850" evidence="1">
    <location>
        <begin position="24"/>
        <end position="91"/>
    </location>
</feature>
<dbReference type="EMBL" id="VSWC01000067">
    <property type="protein sequence ID" value="KAA1096151.1"/>
    <property type="molecule type" value="Genomic_DNA"/>
</dbReference>
<evidence type="ECO:0000313" key="2">
    <source>
        <dbReference type="EMBL" id="KAA1096151.1"/>
    </source>
</evidence>
<evidence type="ECO:0000313" key="4">
    <source>
        <dbReference type="Proteomes" id="UP000324748"/>
    </source>
</evidence>
<evidence type="ECO:0000256" key="1">
    <source>
        <dbReference type="SAM" id="SignalP"/>
    </source>
</evidence>
<sequence length="91" mass="9660">MAMINSVCVFVGLLDVSVHPGRSASALDGGSVPDLLKEAGKDTIPYNLCILTFTNSHQFDGLCISRFYLYGSLILLGPPRPAVSLHGRSAP</sequence>
<accession>A0A5B0PVD8</accession>
<reference evidence="4 5" key="1">
    <citation type="submission" date="2019-05" db="EMBL/GenBank/DDBJ databases">
        <title>Emergence of the Ug99 lineage of the wheat stem rust pathogen through somatic hybridization.</title>
        <authorList>
            <person name="Li F."/>
            <person name="Upadhyaya N.M."/>
            <person name="Sperschneider J."/>
            <person name="Matny O."/>
            <person name="Nguyen-Phuc H."/>
            <person name="Mago R."/>
            <person name="Raley C."/>
            <person name="Miller M.E."/>
            <person name="Silverstein K.A.T."/>
            <person name="Henningsen E."/>
            <person name="Hirsch C.D."/>
            <person name="Visser B."/>
            <person name="Pretorius Z.A."/>
            <person name="Steffenson B.J."/>
            <person name="Schwessinger B."/>
            <person name="Dodds P.N."/>
            <person name="Figueroa M."/>
        </authorList>
    </citation>
    <scope>NUCLEOTIDE SEQUENCE [LARGE SCALE GENOMIC DNA]</scope>
    <source>
        <strain evidence="2">21-0</strain>
        <strain evidence="3 5">Ug99</strain>
    </source>
</reference>
<keyword evidence="4" id="KW-1185">Reference proteome</keyword>
<evidence type="ECO:0000313" key="3">
    <source>
        <dbReference type="EMBL" id="KAA1104903.1"/>
    </source>
</evidence>